<dbReference type="EMBL" id="CAXAJV020001296">
    <property type="protein sequence ID" value="CAL7947509.1"/>
    <property type="molecule type" value="Genomic_DNA"/>
</dbReference>
<evidence type="ECO:0000313" key="2">
    <source>
        <dbReference type="Proteomes" id="UP001642520"/>
    </source>
</evidence>
<keyword evidence="2" id="KW-1185">Reference proteome</keyword>
<reference evidence="1 2" key="1">
    <citation type="submission" date="2024-08" db="EMBL/GenBank/DDBJ databases">
        <authorList>
            <person name="Will J Nash"/>
            <person name="Angela Man"/>
            <person name="Seanna McTaggart"/>
            <person name="Kendall Baker"/>
            <person name="Tom Barker"/>
            <person name="Leah Catchpole"/>
            <person name="Alex Durrant"/>
            <person name="Karim Gharbi"/>
            <person name="Naomi Irish"/>
            <person name="Gemy Kaithakottil"/>
            <person name="Debby Ku"/>
            <person name="Aaliyah Providence"/>
            <person name="Felix Shaw"/>
            <person name="David Swarbreck"/>
            <person name="Chris Watkins"/>
            <person name="Ann M. McCartney"/>
            <person name="Giulio Formenti"/>
            <person name="Alice Mouton"/>
            <person name="Noel Vella"/>
            <person name="Bjorn M von Reumont"/>
            <person name="Adriana Vella"/>
            <person name="Wilfried Haerty"/>
        </authorList>
    </citation>
    <scope>NUCLEOTIDE SEQUENCE [LARGE SCALE GENOMIC DNA]</scope>
</reference>
<name>A0ABP1P2L0_XYLVO</name>
<dbReference type="Proteomes" id="UP001642520">
    <property type="component" value="Unassembled WGS sequence"/>
</dbReference>
<accession>A0ABP1P2L0</accession>
<comment type="caution">
    <text evidence="1">The sequence shown here is derived from an EMBL/GenBank/DDBJ whole genome shotgun (WGS) entry which is preliminary data.</text>
</comment>
<organism evidence="1 2">
    <name type="scientific">Xylocopa violacea</name>
    <name type="common">Violet carpenter bee</name>
    <name type="synonym">Apis violacea</name>
    <dbReference type="NCBI Taxonomy" id="135666"/>
    <lineage>
        <taxon>Eukaryota</taxon>
        <taxon>Metazoa</taxon>
        <taxon>Ecdysozoa</taxon>
        <taxon>Arthropoda</taxon>
        <taxon>Hexapoda</taxon>
        <taxon>Insecta</taxon>
        <taxon>Pterygota</taxon>
        <taxon>Neoptera</taxon>
        <taxon>Endopterygota</taxon>
        <taxon>Hymenoptera</taxon>
        <taxon>Apocrita</taxon>
        <taxon>Aculeata</taxon>
        <taxon>Apoidea</taxon>
        <taxon>Anthophila</taxon>
        <taxon>Apidae</taxon>
        <taxon>Xylocopa</taxon>
        <taxon>Xylocopa</taxon>
    </lineage>
</organism>
<evidence type="ECO:0000313" key="1">
    <source>
        <dbReference type="EMBL" id="CAL7947509.1"/>
    </source>
</evidence>
<protein>
    <submittedName>
        <fullName evidence="1">Uncharacterized protein</fullName>
    </submittedName>
</protein>
<gene>
    <name evidence="1" type="ORF">XYLVIOL_LOCUS8382</name>
</gene>
<sequence length="202" mass="23927">MRSFWYDNPGHFNFSATCRICLPNLGDRARTRSPRIDCPGRSLSNAVVRYRILIAPNWLACRIDRIYVSVNTRADYAQLSRAYTVANHGQDSTRPISAMIARDANEISRHLARRRAVNVDAKRTLTSKRFERDRWIDPTRAHVPFRQHCRRENTTFERRYTSCRGWHTKKCYTWTFLANIEYKSLKNVKERTKRKRKTSKIC</sequence>
<proteinExistence type="predicted"/>